<organism evidence="2 3">
    <name type="scientific">Fodinibacter luteus</name>
    <dbReference type="NCBI Taxonomy" id="552064"/>
    <lineage>
        <taxon>Bacteria</taxon>
        <taxon>Bacillati</taxon>
        <taxon>Actinomycetota</taxon>
        <taxon>Actinomycetes</taxon>
        <taxon>Micrococcales</taxon>
        <taxon>Intrasporangiaceae</taxon>
        <taxon>Fodinibacter (ex Wang et al. 2009)</taxon>
    </lineage>
</organism>
<dbReference type="Proteomes" id="UP001500945">
    <property type="component" value="Unassembled WGS sequence"/>
</dbReference>
<name>A0ABP8KM65_9MICO</name>
<comment type="caution">
    <text evidence="2">The sequence shown here is derived from an EMBL/GenBank/DDBJ whole genome shotgun (WGS) entry which is preliminary data.</text>
</comment>
<keyword evidence="1" id="KW-1133">Transmembrane helix</keyword>
<evidence type="ECO:0000313" key="2">
    <source>
        <dbReference type="EMBL" id="GAA4409676.1"/>
    </source>
</evidence>
<sequence>MFALSTAAAACWLASYSWVLGLIVPADVLALVIPMALLLTLNISPWLVAEIAAILLGLAAAGVAVRVVGEKRDGRRKAALLAGVGGAAVALLSFLSLASPA</sequence>
<accession>A0ABP8KM65</accession>
<reference evidence="3" key="1">
    <citation type="journal article" date="2019" name="Int. J. Syst. Evol. Microbiol.">
        <title>The Global Catalogue of Microorganisms (GCM) 10K type strain sequencing project: providing services to taxonomists for standard genome sequencing and annotation.</title>
        <authorList>
            <consortium name="The Broad Institute Genomics Platform"/>
            <consortium name="The Broad Institute Genome Sequencing Center for Infectious Disease"/>
            <person name="Wu L."/>
            <person name="Ma J."/>
        </authorList>
    </citation>
    <scope>NUCLEOTIDE SEQUENCE [LARGE SCALE GENOMIC DNA]</scope>
    <source>
        <strain evidence="3">JCM 17809</strain>
    </source>
</reference>
<proteinExistence type="predicted"/>
<feature type="transmembrane region" description="Helical" evidence="1">
    <location>
        <begin position="80"/>
        <end position="98"/>
    </location>
</feature>
<keyword evidence="3" id="KW-1185">Reference proteome</keyword>
<gene>
    <name evidence="2" type="ORF">GCM10023168_28620</name>
</gene>
<keyword evidence="1" id="KW-0472">Membrane</keyword>
<protein>
    <submittedName>
        <fullName evidence="2">Uncharacterized protein</fullName>
    </submittedName>
</protein>
<dbReference type="EMBL" id="BAABGM010000017">
    <property type="protein sequence ID" value="GAA4409676.1"/>
    <property type="molecule type" value="Genomic_DNA"/>
</dbReference>
<evidence type="ECO:0000313" key="3">
    <source>
        <dbReference type="Proteomes" id="UP001500945"/>
    </source>
</evidence>
<keyword evidence="1" id="KW-0812">Transmembrane</keyword>
<evidence type="ECO:0000256" key="1">
    <source>
        <dbReference type="SAM" id="Phobius"/>
    </source>
</evidence>
<feature type="transmembrane region" description="Helical" evidence="1">
    <location>
        <begin position="46"/>
        <end position="68"/>
    </location>
</feature>